<dbReference type="OrthoDB" id="653598at2"/>
<name>A0A2S9JNJ8_9SPHI</name>
<dbReference type="Gene3D" id="1.25.40.390">
    <property type="match status" value="1"/>
</dbReference>
<feature type="domain" description="SusD-like N-terminal" evidence="8">
    <location>
        <begin position="25"/>
        <end position="226"/>
    </location>
</feature>
<evidence type="ECO:0000256" key="1">
    <source>
        <dbReference type="ARBA" id="ARBA00004442"/>
    </source>
</evidence>
<evidence type="ECO:0000256" key="2">
    <source>
        <dbReference type="ARBA" id="ARBA00006275"/>
    </source>
</evidence>
<comment type="subcellular location">
    <subcellularLocation>
        <location evidence="1">Cell outer membrane</location>
    </subcellularLocation>
</comment>
<dbReference type="InterPro" id="IPR033985">
    <property type="entry name" value="SusD-like_N"/>
</dbReference>
<dbReference type="PROSITE" id="PS51257">
    <property type="entry name" value="PROKAR_LIPOPROTEIN"/>
    <property type="match status" value="1"/>
</dbReference>
<keyword evidence="10" id="KW-1185">Reference proteome</keyword>
<dbReference type="GO" id="GO:0009279">
    <property type="term" value="C:cell outer membrane"/>
    <property type="evidence" value="ECO:0007669"/>
    <property type="project" value="UniProtKB-SubCell"/>
</dbReference>
<dbReference type="Pfam" id="PF14322">
    <property type="entry name" value="SusD-like_3"/>
    <property type="match status" value="1"/>
</dbReference>
<dbReference type="Proteomes" id="UP000238642">
    <property type="component" value="Unassembled WGS sequence"/>
</dbReference>
<comment type="caution">
    <text evidence="9">The sequence shown here is derived from an EMBL/GenBank/DDBJ whole genome shotgun (WGS) entry which is preliminary data.</text>
</comment>
<dbReference type="RefSeq" id="WP_105726912.1">
    <property type="nucleotide sequence ID" value="NZ_PVBS01000002.1"/>
</dbReference>
<protein>
    <recommendedName>
        <fullName evidence="11">RagB/SusD family nutrient uptake outer membrane protein</fullName>
    </recommendedName>
</protein>
<organism evidence="9 10">
    <name type="scientific">Sphingobacterium gobiense</name>
    <dbReference type="NCBI Taxonomy" id="1382456"/>
    <lineage>
        <taxon>Bacteria</taxon>
        <taxon>Pseudomonadati</taxon>
        <taxon>Bacteroidota</taxon>
        <taxon>Sphingobacteriia</taxon>
        <taxon>Sphingobacteriales</taxon>
        <taxon>Sphingobacteriaceae</taxon>
        <taxon>Sphingobacterium</taxon>
    </lineage>
</organism>
<dbReference type="InterPro" id="IPR012944">
    <property type="entry name" value="SusD_RagB_dom"/>
</dbReference>
<evidence type="ECO:0000313" key="9">
    <source>
        <dbReference type="EMBL" id="PRD54701.1"/>
    </source>
</evidence>
<dbReference type="AlphaFoldDB" id="A0A2S9JNJ8"/>
<keyword evidence="4" id="KW-0472">Membrane</keyword>
<evidence type="ECO:0000259" key="7">
    <source>
        <dbReference type="Pfam" id="PF07980"/>
    </source>
</evidence>
<keyword evidence="3 6" id="KW-0732">Signal</keyword>
<proteinExistence type="inferred from homology"/>
<gene>
    <name evidence="9" type="ORF">C5749_14810</name>
</gene>
<reference evidence="9 10" key="1">
    <citation type="submission" date="2018-02" db="EMBL/GenBank/DDBJ databases">
        <title>The draft genome of Sphingobacterium gobiense H7.</title>
        <authorList>
            <person name="Li L."/>
            <person name="Liu L."/>
            <person name="Zhang X."/>
            <person name="Wang T."/>
            <person name="Liang L."/>
        </authorList>
    </citation>
    <scope>NUCLEOTIDE SEQUENCE [LARGE SCALE GENOMIC DNA]</scope>
    <source>
        <strain evidence="9 10">ACCC 05757</strain>
    </source>
</reference>
<feature type="domain" description="RagB/SusD" evidence="7">
    <location>
        <begin position="335"/>
        <end position="413"/>
    </location>
</feature>
<accession>A0A2S9JNJ8</accession>
<dbReference type="SUPFAM" id="SSF48452">
    <property type="entry name" value="TPR-like"/>
    <property type="match status" value="1"/>
</dbReference>
<keyword evidence="5" id="KW-0998">Cell outer membrane</keyword>
<dbReference type="EMBL" id="PVBS01000002">
    <property type="protein sequence ID" value="PRD54701.1"/>
    <property type="molecule type" value="Genomic_DNA"/>
</dbReference>
<evidence type="ECO:0008006" key="11">
    <source>
        <dbReference type="Google" id="ProtNLM"/>
    </source>
</evidence>
<evidence type="ECO:0000313" key="10">
    <source>
        <dbReference type="Proteomes" id="UP000238642"/>
    </source>
</evidence>
<feature type="signal peptide" evidence="6">
    <location>
        <begin position="1"/>
        <end position="22"/>
    </location>
</feature>
<evidence type="ECO:0000259" key="8">
    <source>
        <dbReference type="Pfam" id="PF14322"/>
    </source>
</evidence>
<evidence type="ECO:0000256" key="6">
    <source>
        <dbReference type="SAM" id="SignalP"/>
    </source>
</evidence>
<dbReference type="InterPro" id="IPR011990">
    <property type="entry name" value="TPR-like_helical_dom_sf"/>
</dbReference>
<comment type="similarity">
    <text evidence="2">Belongs to the SusD family.</text>
</comment>
<dbReference type="Pfam" id="PF07980">
    <property type="entry name" value="SusD_RagB"/>
    <property type="match status" value="1"/>
</dbReference>
<evidence type="ECO:0000256" key="4">
    <source>
        <dbReference type="ARBA" id="ARBA00023136"/>
    </source>
</evidence>
<evidence type="ECO:0000256" key="5">
    <source>
        <dbReference type="ARBA" id="ARBA00023237"/>
    </source>
</evidence>
<feature type="chain" id="PRO_5015616613" description="RagB/SusD family nutrient uptake outer membrane protein" evidence="6">
    <location>
        <begin position="23"/>
        <end position="454"/>
    </location>
</feature>
<evidence type="ECO:0000256" key="3">
    <source>
        <dbReference type="ARBA" id="ARBA00022729"/>
    </source>
</evidence>
<sequence length="454" mass="52392">MKLIYKTYMLALSMVLSLGACSRGFLEIKPQRTQVIVETLQDVESLLDNASVLNRTDYYRLISDGDFYYTDSKIMSIPEVQRNLYLWNAIIDPTERTNSAWDMPYQQIMYANVAMETLTKMSDHGGNRLQWDVLLGRALFFRAWAHYNLLQDFAEGYDESTDSQLGVPIIKNSNYPRQITRSFLKEVYDFTVDDLNRAKDLLPLRSDRTTRPSQQAVHALLSRIYLNQGAYGLALEHAEKALHIQDTLLDYNELPFTAVLPFSVFNYNTHPEIIFFTSSTSSFVAVQGIQVNDDLTNSYGDGDLRKKAFLNSDNLYIGTYSGASSYNFTGLANDELYLTKAESLVRMDRLEEAKEVMSTLLMKRFINNDITVDIPRDKDELLRWILRERQKELVGRGIRWSDLKRLNRDGNTQSDLVRNYQGERYELPTNSSRYVFALPLSEIEISGLEQNMRD</sequence>